<feature type="compositionally biased region" description="Basic residues" evidence="1">
    <location>
        <begin position="37"/>
        <end position="49"/>
    </location>
</feature>
<gene>
    <name evidence="2" type="ORF">Glove_365g203</name>
</gene>
<dbReference type="EMBL" id="PQFF01000331">
    <property type="protein sequence ID" value="RHZ59162.1"/>
    <property type="molecule type" value="Genomic_DNA"/>
</dbReference>
<accession>A0A397H7X8</accession>
<feature type="region of interest" description="Disordered" evidence="1">
    <location>
        <begin position="1"/>
        <end position="20"/>
    </location>
</feature>
<feature type="region of interest" description="Disordered" evidence="1">
    <location>
        <begin position="26"/>
        <end position="55"/>
    </location>
</feature>
<evidence type="ECO:0000313" key="2">
    <source>
        <dbReference type="EMBL" id="RHZ59162.1"/>
    </source>
</evidence>
<evidence type="ECO:0000256" key="1">
    <source>
        <dbReference type="SAM" id="MobiDB-lite"/>
    </source>
</evidence>
<proteinExistence type="predicted"/>
<dbReference type="AlphaFoldDB" id="A0A397H7X8"/>
<name>A0A397H7X8_9GLOM</name>
<keyword evidence="3" id="KW-1185">Reference proteome</keyword>
<evidence type="ECO:0000313" key="3">
    <source>
        <dbReference type="Proteomes" id="UP000266861"/>
    </source>
</evidence>
<protein>
    <submittedName>
        <fullName evidence="2">Uncharacterized protein</fullName>
    </submittedName>
</protein>
<comment type="caution">
    <text evidence="2">The sequence shown here is derived from an EMBL/GenBank/DDBJ whole genome shotgun (WGS) entry which is preliminary data.</text>
</comment>
<sequence length="55" mass="6115">MPKRKNLENPTPAPLRRSPRIAARVAAQQLTPTPGRPPKRGRGRPRKNTRIAPGK</sequence>
<reference evidence="2 3" key="1">
    <citation type="submission" date="2018-08" db="EMBL/GenBank/DDBJ databases">
        <title>Genome and evolution of the arbuscular mycorrhizal fungus Diversispora epigaea (formerly Glomus versiforme) and its bacterial endosymbionts.</title>
        <authorList>
            <person name="Sun X."/>
            <person name="Fei Z."/>
            <person name="Harrison M."/>
        </authorList>
    </citation>
    <scope>NUCLEOTIDE SEQUENCE [LARGE SCALE GENOMIC DNA]</scope>
    <source>
        <strain evidence="2 3">IT104</strain>
    </source>
</reference>
<organism evidence="2 3">
    <name type="scientific">Diversispora epigaea</name>
    <dbReference type="NCBI Taxonomy" id="1348612"/>
    <lineage>
        <taxon>Eukaryota</taxon>
        <taxon>Fungi</taxon>
        <taxon>Fungi incertae sedis</taxon>
        <taxon>Mucoromycota</taxon>
        <taxon>Glomeromycotina</taxon>
        <taxon>Glomeromycetes</taxon>
        <taxon>Diversisporales</taxon>
        <taxon>Diversisporaceae</taxon>
        <taxon>Diversispora</taxon>
    </lineage>
</organism>
<dbReference type="Proteomes" id="UP000266861">
    <property type="component" value="Unassembled WGS sequence"/>
</dbReference>